<evidence type="ECO:0000256" key="6">
    <source>
        <dbReference type="ARBA" id="ARBA00023136"/>
    </source>
</evidence>
<evidence type="ECO:0000256" key="5">
    <source>
        <dbReference type="ARBA" id="ARBA00022989"/>
    </source>
</evidence>
<evidence type="ECO:0000256" key="7">
    <source>
        <dbReference type="ARBA" id="ARBA00023180"/>
    </source>
</evidence>
<dbReference type="SUPFAM" id="SSF82866">
    <property type="entry name" value="Multidrug efflux transporter AcrB transmembrane domain"/>
    <property type="match status" value="2"/>
</dbReference>
<evidence type="ECO:0000256" key="4">
    <source>
        <dbReference type="ARBA" id="ARBA00022692"/>
    </source>
</evidence>
<accession>A0A0N5ALF7</accession>
<evidence type="ECO:0000256" key="1">
    <source>
        <dbReference type="ARBA" id="ARBA00004651"/>
    </source>
</evidence>
<comment type="similarity">
    <text evidence="2">Belongs to the patched family.</text>
</comment>
<evidence type="ECO:0000256" key="2">
    <source>
        <dbReference type="ARBA" id="ARBA00005585"/>
    </source>
</evidence>
<evidence type="ECO:0000313" key="11">
    <source>
        <dbReference type="WBParaSite" id="SMUV_0000537501-mRNA-1"/>
    </source>
</evidence>
<feature type="transmembrane region" description="Helical" evidence="8">
    <location>
        <begin position="847"/>
        <end position="875"/>
    </location>
</feature>
<reference evidence="11" key="1">
    <citation type="submission" date="2017-02" db="UniProtKB">
        <authorList>
            <consortium name="WormBaseParasite"/>
        </authorList>
    </citation>
    <scope>IDENTIFICATION</scope>
</reference>
<dbReference type="GO" id="GO:0018996">
    <property type="term" value="P:molting cycle, collagen and cuticulin-based cuticle"/>
    <property type="evidence" value="ECO:0007669"/>
    <property type="project" value="TreeGrafter"/>
</dbReference>
<dbReference type="Pfam" id="PF02460">
    <property type="entry name" value="Patched"/>
    <property type="match status" value="1"/>
</dbReference>
<feature type="transmembrane region" description="Helical" evidence="8">
    <location>
        <begin position="434"/>
        <end position="462"/>
    </location>
</feature>
<dbReference type="GO" id="GO:0005886">
    <property type="term" value="C:plasma membrane"/>
    <property type="evidence" value="ECO:0007669"/>
    <property type="project" value="UniProtKB-SubCell"/>
</dbReference>
<dbReference type="InterPro" id="IPR000731">
    <property type="entry name" value="SSD"/>
</dbReference>
<dbReference type="FunFam" id="1.20.1640.10:FF:000013">
    <property type="entry name" value="PaTched Related family"/>
    <property type="match status" value="1"/>
</dbReference>
<dbReference type="PROSITE" id="PS50156">
    <property type="entry name" value="SSD"/>
    <property type="match status" value="1"/>
</dbReference>
<sequence>MVNSKRTLGNKCKWAPLEQPLANILGRYCRYIARNPWPFIIVPTILTIVLSSGIFCNFKIVRGVNYLYAPLNAEWKAEEDVFRRYWASTDDQFYPGKDILQRKGLYLMVEAIDKGNLLRPEFAEEFIRLIDWITSETFITVDEIKYTYRNICLQFQNQCFMNAHARFVAEIFSRKHQTKFNVTYPKFYSEFSSEPIDISKTLGGVTTDSNGNLLSATAWMVVYQFKHHGQLFSKLSSDFELAVASKIKNKKTPTKLLNIYYFHSNTFEVELAETNRQIAPSFALTFTILSIFSVLCTFNVDWMESEGKVIPVVDWVLSKPLMGIIGVIVTIMAIVSSMGLLLLFNVTFVDMATVMPFLSLSMFMQSESEVQFNLAVGIDDTFLMLAAWHETSRKLSVEDRIEAAMKHAAVSIGITSLTDAIAFIIGAIAPLPAVIYFCYYSSAAICFIFCYSLSIFVACLSIQGRWEEANRNSTLWIKTKPLSTIEECKRLEQMFNMGSRIERCLGTKSIIHHNKQTTDDRLWYQRFFEDIYAPFISHPLMQLFACLTFIAYVLIAIAGVQKITVGFDPVNIIQRDSPSRKFFEIRNRMFPEDVSKMDIAVLKPPNMGDPYQRNHFLQALAQFESTNCSQGRNSTDFWYFGYQKYLDELGFGNSWSSLNENEEEFNNNLKSFLLANDKYSHDILYYPNGTMKAFRFTTQLIKLPTDERVMDCARLIRNIARSHHDDYNMNTYTPLWVLADQFEIMWPQTLQDLYISIAVMVPISLLLIPQPLCAVIVALNIASIALGVIGFMSWWNVNLDATSMITIAMSVGFSVDFAAHITYGYMTEAKTKQMNEKNIFNMPYIRLVGALGAVGWPVTQASISVLIGIVTLSAVDSFIVQTCFKTVFLVVVFGTLHALLYLPLILMRFHHSYLWLRMLWKSKIRSTTVAPT</sequence>
<evidence type="ECO:0000256" key="8">
    <source>
        <dbReference type="SAM" id="Phobius"/>
    </source>
</evidence>
<keyword evidence="7" id="KW-0325">Glycoprotein</keyword>
<feature type="transmembrane region" description="Helical" evidence="8">
    <location>
        <begin position="887"/>
        <end position="909"/>
    </location>
</feature>
<dbReference type="GO" id="GO:0006897">
    <property type="term" value="P:endocytosis"/>
    <property type="evidence" value="ECO:0007669"/>
    <property type="project" value="TreeGrafter"/>
</dbReference>
<dbReference type="PANTHER" id="PTHR10796">
    <property type="entry name" value="PATCHED-RELATED"/>
    <property type="match status" value="1"/>
</dbReference>
<feature type="domain" description="SSD" evidence="9">
    <location>
        <begin position="276"/>
        <end position="462"/>
    </location>
</feature>
<comment type="subcellular location">
    <subcellularLocation>
        <location evidence="1">Cell membrane</location>
        <topology evidence="1">Multi-pass membrane protein</topology>
    </subcellularLocation>
</comment>
<keyword evidence="4 8" id="KW-0812">Transmembrane</keyword>
<dbReference type="GO" id="GO:0030659">
    <property type="term" value="C:cytoplasmic vesicle membrane"/>
    <property type="evidence" value="ECO:0007669"/>
    <property type="project" value="TreeGrafter"/>
</dbReference>
<dbReference type="PANTHER" id="PTHR10796:SF124">
    <property type="entry name" value="SSD DOMAIN-CONTAINING PROTEIN"/>
    <property type="match status" value="1"/>
</dbReference>
<evidence type="ECO:0000313" key="10">
    <source>
        <dbReference type="Proteomes" id="UP000046393"/>
    </source>
</evidence>
<evidence type="ECO:0000256" key="3">
    <source>
        <dbReference type="ARBA" id="ARBA00022475"/>
    </source>
</evidence>
<dbReference type="WBParaSite" id="SMUV_0000537501-mRNA-1">
    <property type="protein sequence ID" value="SMUV_0000537501-mRNA-1"/>
    <property type="gene ID" value="SMUV_0000537501"/>
</dbReference>
<name>A0A0N5ALF7_9BILA</name>
<keyword evidence="6 8" id="KW-0472">Membrane</keyword>
<proteinExistence type="inferred from homology"/>
<evidence type="ECO:0000259" key="9">
    <source>
        <dbReference type="PROSITE" id="PS50156"/>
    </source>
</evidence>
<feature type="transmembrane region" description="Helical" evidence="8">
    <location>
        <begin position="801"/>
        <end position="826"/>
    </location>
</feature>
<keyword evidence="3" id="KW-1003">Cell membrane</keyword>
<dbReference type="InterPro" id="IPR051697">
    <property type="entry name" value="Patched_domain-protein"/>
</dbReference>
<keyword evidence="10" id="KW-1185">Reference proteome</keyword>
<keyword evidence="5 8" id="KW-1133">Transmembrane helix</keyword>
<feature type="transmembrane region" description="Helical" evidence="8">
    <location>
        <begin position="312"/>
        <end position="335"/>
    </location>
</feature>
<feature type="transmembrane region" description="Helical" evidence="8">
    <location>
        <begin position="540"/>
        <end position="560"/>
    </location>
</feature>
<feature type="transmembrane region" description="Helical" evidence="8">
    <location>
        <begin position="282"/>
        <end position="300"/>
    </location>
</feature>
<feature type="transmembrane region" description="Helical" evidence="8">
    <location>
        <begin position="775"/>
        <end position="795"/>
    </location>
</feature>
<feature type="transmembrane region" description="Helical" evidence="8">
    <location>
        <begin position="753"/>
        <end position="768"/>
    </location>
</feature>
<dbReference type="AlphaFoldDB" id="A0A0N5ALF7"/>
<dbReference type="InterPro" id="IPR003392">
    <property type="entry name" value="PTHD_SSD"/>
</dbReference>
<organism evidence="10 11">
    <name type="scientific">Syphacia muris</name>
    <dbReference type="NCBI Taxonomy" id="451379"/>
    <lineage>
        <taxon>Eukaryota</taxon>
        <taxon>Metazoa</taxon>
        <taxon>Ecdysozoa</taxon>
        <taxon>Nematoda</taxon>
        <taxon>Chromadorea</taxon>
        <taxon>Rhabditida</taxon>
        <taxon>Spirurina</taxon>
        <taxon>Oxyuridomorpha</taxon>
        <taxon>Oxyuroidea</taxon>
        <taxon>Oxyuridae</taxon>
        <taxon>Syphacia</taxon>
    </lineage>
</organism>
<dbReference type="Gene3D" id="1.20.1640.10">
    <property type="entry name" value="Multidrug efflux transporter AcrB transmembrane domain"/>
    <property type="match status" value="2"/>
</dbReference>
<dbReference type="Proteomes" id="UP000046393">
    <property type="component" value="Unplaced"/>
</dbReference>
<feature type="transmembrane region" description="Helical" evidence="8">
    <location>
        <begin position="37"/>
        <end position="58"/>
    </location>
</feature>
<feature type="transmembrane region" description="Helical" evidence="8">
    <location>
        <begin position="408"/>
        <end position="428"/>
    </location>
</feature>
<protein>
    <submittedName>
        <fullName evidence="11">SSD domain-containing protein</fullName>
    </submittedName>
</protein>